<keyword evidence="5" id="KW-0441">Lipid A biosynthesis</keyword>
<keyword evidence="14" id="KW-1185">Reference proteome</keyword>
<feature type="transmembrane region" description="Helical" evidence="11">
    <location>
        <begin position="204"/>
        <end position="226"/>
    </location>
</feature>
<feature type="transmembrane region" description="Helical" evidence="11">
    <location>
        <begin position="6"/>
        <end position="23"/>
    </location>
</feature>
<evidence type="ECO:0000256" key="3">
    <source>
        <dbReference type="ARBA" id="ARBA00022516"/>
    </source>
</evidence>
<name>A0A967EV55_9PROT</name>
<evidence type="ECO:0000256" key="8">
    <source>
        <dbReference type="ARBA" id="ARBA00022989"/>
    </source>
</evidence>
<feature type="transmembrane region" description="Helical" evidence="11">
    <location>
        <begin position="57"/>
        <end position="76"/>
    </location>
</feature>
<evidence type="ECO:0000313" key="13">
    <source>
        <dbReference type="EMBL" id="NIA67324.1"/>
    </source>
</evidence>
<dbReference type="InterPro" id="IPR037185">
    <property type="entry name" value="EmrE-like"/>
</dbReference>
<feature type="transmembrane region" description="Helical" evidence="11">
    <location>
        <begin position="30"/>
        <end position="51"/>
    </location>
</feature>
<dbReference type="RefSeq" id="WP_167220722.1">
    <property type="nucleotide sequence ID" value="NZ_JAAQPH010000001.1"/>
</dbReference>
<dbReference type="PANTHER" id="PTHR30561">
    <property type="entry name" value="SMR FAMILY PROTON-DEPENDENT DRUG EFFLUX TRANSPORTER SUGE"/>
    <property type="match status" value="1"/>
</dbReference>
<keyword evidence="3" id="KW-0444">Lipid biosynthesis</keyword>
<dbReference type="SUPFAM" id="SSF103481">
    <property type="entry name" value="Multidrug resistance efflux transporter EmrE"/>
    <property type="match status" value="2"/>
</dbReference>
<gene>
    <name evidence="13" type="ORF">HBA54_01825</name>
</gene>
<dbReference type="EMBL" id="JAAQPH010000001">
    <property type="protein sequence ID" value="NIA67324.1"/>
    <property type="molecule type" value="Genomic_DNA"/>
</dbReference>
<feature type="transmembrane region" description="Helical" evidence="11">
    <location>
        <begin position="173"/>
        <end position="192"/>
    </location>
</feature>
<dbReference type="GO" id="GO:0005886">
    <property type="term" value="C:plasma membrane"/>
    <property type="evidence" value="ECO:0007669"/>
    <property type="project" value="UniProtKB-SubCell"/>
</dbReference>
<evidence type="ECO:0000259" key="12">
    <source>
        <dbReference type="Pfam" id="PF00892"/>
    </source>
</evidence>
<dbReference type="GO" id="GO:0009103">
    <property type="term" value="P:lipopolysaccharide biosynthetic process"/>
    <property type="evidence" value="ECO:0007669"/>
    <property type="project" value="UniProtKB-KW"/>
</dbReference>
<keyword evidence="10 11" id="KW-0472">Membrane</keyword>
<protein>
    <submittedName>
        <fullName evidence="13">EamA family transporter</fullName>
    </submittedName>
</protein>
<keyword evidence="6 11" id="KW-0812">Transmembrane</keyword>
<evidence type="ECO:0000313" key="14">
    <source>
        <dbReference type="Proteomes" id="UP000761264"/>
    </source>
</evidence>
<dbReference type="GO" id="GO:0009245">
    <property type="term" value="P:lipid A biosynthetic process"/>
    <property type="evidence" value="ECO:0007669"/>
    <property type="project" value="UniProtKB-KW"/>
</dbReference>
<keyword evidence="2" id="KW-1003">Cell membrane</keyword>
<dbReference type="InterPro" id="IPR000620">
    <property type="entry name" value="EamA_dom"/>
</dbReference>
<dbReference type="Pfam" id="PF00892">
    <property type="entry name" value="EamA"/>
    <property type="match status" value="2"/>
</dbReference>
<evidence type="ECO:0000256" key="1">
    <source>
        <dbReference type="ARBA" id="ARBA00004651"/>
    </source>
</evidence>
<dbReference type="InterPro" id="IPR000390">
    <property type="entry name" value="Small_drug/metabolite_transptr"/>
</dbReference>
<proteinExistence type="predicted"/>
<evidence type="ECO:0000256" key="11">
    <source>
        <dbReference type="SAM" id="Phobius"/>
    </source>
</evidence>
<evidence type="ECO:0000256" key="9">
    <source>
        <dbReference type="ARBA" id="ARBA00023098"/>
    </source>
</evidence>
<sequence>MSEFAVVLVLGAAVLHATWNAIVKGTRARALVLAAVAGTHGTVGLILLLWAETPLPASWPYIAASATTHYGYYYFLSMAYKWGDLSRVYPISRGIAPLLVSLGALVFAGEMLSSQGWAGIALVSAGICLLAFFSKGPSVPDPRSTLAAIATGLIIATYSVVDGIGVRLSGSPFGYMGWLFFSEFLVSLFVFTRLRPSFTPEVRATLRVGYLGGLCAVVAYGLVIYANTLAPLGMVSALRESSVIIAALFGVVIFRERPWISRLAAAVIVGAGVLMLTLAR</sequence>
<feature type="transmembrane region" description="Helical" evidence="11">
    <location>
        <begin position="145"/>
        <end position="161"/>
    </location>
</feature>
<feature type="transmembrane region" description="Helical" evidence="11">
    <location>
        <begin position="88"/>
        <end position="108"/>
    </location>
</feature>
<evidence type="ECO:0000256" key="10">
    <source>
        <dbReference type="ARBA" id="ARBA00023136"/>
    </source>
</evidence>
<evidence type="ECO:0000256" key="5">
    <source>
        <dbReference type="ARBA" id="ARBA00022556"/>
    </source>
</evidence>
<accession>A0A967EV55</accession>
<keyword evidence="9" id="KW-0443">Lipid metabolism</keyword>
<organism evidence="13 14">
    <name type="scientific">Pelagibius litoralis</name>
    <dbReference type="NCBI Taxonomy" id="374515"/>
    <lineage>
        <taxon>Bacteria</taxon>
        <taxon>Pseudomonadati</taxon>
        <taxon>Pseudomonadota</taxon>
        <taxon>Alphaproteobacteria</taxon>
        <taxon>Rhodospirillales</taxon>
        <taxon>Rhodovibrionaceae</taxon>
        <taxon>Pelagibius</taxon>
    </lineage>
</organism>
<dbReference type="GO" id="GO:0022857">
    <property type="term" value="F:transmembrane transporter activity"/>
    <property type="evidence" value="ECO:0007669"/>
    <property type="project" value="InterPro"/>
</dbReference>
<evidence type="ECO:0000256" key="7">
    <source>
        <dbReference type="ARBA" id="ARBA00022985"/>
    </source>
</evidence>
<comment type="caution">
    <text evidence="13">The sequence shown here is derived from an EMBL/GenBank/DDBJ whole genome shotgun (WGS) entry which is preliminary data.</text>
</comment>
<dbReference type="Gene3D" id="1.10.3730.20">
    <property type="match status" value="1"/>
</dbReference>
<keyword evidence="8 11" id="KW-1133">Transmembrane helix</keyword>
<comment type="subcellular location">
    <subcellularLocation>
        <location evidence="1">Cell membrane</location>
        <topology evidence="1">Multi-pass membrane protein</topology>
    </subcellularLocation>
</comment>
<keyword evidence="4" id="KW-0997">Cell inner membrane</keyword>
<dbReference type="Proteomes" id="UP000761264">
    <property type="component" value="Unassembled WGS sequence"/>
</dbReference>
<evidence type="ECO:0000256" key="2">
    <source>
        <dbReference type="ARBA" id="ARBA00022475"/>
    </source>
</evidence>
<reference evidence="13" key="1">
    <citation type="submission" date="2020-03" db="EMBL/GenBank/DDBJ databases">
        <title>Genome of Pelagibius litoralis DSM 21314T.</title>
        <authorList>
            <person name="Wang G."/>
        </authorList>
    </citation>
    <scope>NUCLEOTIDE SEQUENCE</scope>
    <source>
        <strain evidence="13">DSM 21314</strain>
    </source>
</reference>
<feature type="transmembrane region" description="Helical" evidence="11">
    <location>
        <begin position="114"/>
        <end position="133"/>
    </location>
</feature>
<feature type="transmembrane region" description="Helical" evidence="11">
    <location>
        <begin position="232"/>
        <end position="252"/>
    </location>
</feature>
<evidence type="ECO:0000256" key="4">
    <source>
        <dbReference type="ARBA" id="ARBA00022519"/>
    </source>
</evidence>
<feature type="domain" description="EamA" evidence="12">
    <location>
        <begin position="146"/>
        <end position="277"/>
    </location>
</feature>
<feature type="transmembrane region" description="Helical" evidence="11">
    <location>
        <begin position="259"/>
        <end position="279"/>
    </location>
</feature>
<dbReference type="PANTHER" id="PTHR30561:SF9">
    <property type="entry name" value="4-AMINO-4-DEOXY-L-ARABINOSE-PHOSPHOUNDECAPRENOL FLIPPASE SUBUNIT ARNF-RELATED"/>
    <property type="match status" value="1"/>
</dbReference>
<evidence type="ECO:0000256" key="6">
    <source>
        <dbReference type="ARBA" id="ARBA00022692"/>
    </source>
</evidence>
<feature type="domain" description="EamA" evidence="12">
    <location>
        <begin position="4"/>
        <end position="131"/>
    </location>
</feature>
<keyword evidence="7" id="KW-0448">Lipopolysaccharide biosynthesis</keyword>
<dbReference type="AlphaFoldDB" id="A0A967EV55"/>